<dbReference type="Proteomes" id="UP000680714">
    <property type="component" value="Unassembled WGS sequence"/>
</dbReference>
<gene>
    <name evidence="12" type="ORF">KEC16_08530</name>
</gene>
<dbReference type="InterPro" id="IPR004772">
    <property type="entry name" value="TrkH"/>
</dbReference>
<feature type="transmembrane region" description="Helical" evidence="11">
    <location>
        <begin position="134"/>
        <end position="154"/>
    </location>
</feature>
<feature type="transmembrane region" description="Helical" evidence="11">
    <location>
        <begin position="71"/>
        <end position="92"/>
    </location>
</feature>
<dbReference type="PANTHER" id="PTHR32024">
    <property type="entry name" value="TRK SYSTEM POTASSIUM UPTAKE PROTEIN TRKG-RELATED"/>
    <property type="match status" value="1"/>
</dbReference>
<keyword evidence="5 11" id="KW-0812">Transmembrane</keyword>
<evidence type="ECO:0000313" key="12">
    <source>
        <dbReference type="EMBL" id="MBR9971760.1"/>
    </source>
</evidence>
<evidence type="ECO:0000256" key="10">
    <source>
        <dbReference type="PIRNR" id="PIRNR006247"/>
    </source>
</evidence>
<keyword evidence="7 11" id="KW-1133">Transmembrane helix</keyword>
<keyword evidence="10" id="KW-0997">Cell inner membrane</keyword>
<reference evidence="12 13" key="1">
    <citation type="submission" date="2021-04" db="EMBL/GenBank/DDBJ databases">
        <title>Magnetospirillum sulfuroxidans sp. nov., a facultative chemolithoautotrophic sulfur-oxidizing alphaproteobacterium isolated from freshwater sediment and proposals for Paramagetospirillum gen. nov., and Magnetospirillaceae fam. nov.</title>
        <authorList>
            <person name="Koziaeva V."/>
            <person name="Geelhoed J.S."/>
            <person name="Sorokin D.Y."/>
            <person name="Grouzdev D.S."/>
        </authorList>
    </citation>
    <scope>NUCLEOTIDE SEQUENCE [LARGE SCALE GENOMIC DNA]</scope>
    <source>
        <strain evidence="12 13">J10</strain>
    </source>
</reference>
<feature type="transmembrane region" description="Helical" evidence="11">
    <location>
        <begin position="7"/>
        <end position="27"/>
    </location>
</feature>
<feature type="transmembrane region" description="Helical" evidence="11">
    <location>
        <begin position="275"/>
        <end position="293"/>
    </location>
</feature>
<feature type="transmembrane region" description="Helical" evidence="11">
    <location>
        <begin position="39"/>
        <end position="59"/>
    </location>
</feature>
<evidence type="ECO:0000256" key="3">
    <source>
        <dbReference type="ARBA" id="ARBA00022475"/>
    </source>
</evidence>
<dbReference type="RefSeq" id="WP_211547839.1">
    <property type="nucleotide sequence ID" value="NZ_JAGTUF010000006.1"/>
</dbReference>
<dbReference type="Pfam" id="PF02386">
    <property type="entry name" value="TrkH"/>
    <property type="match status" value="1"/>
</dbReference>
<evidence type="ECO:0000313" key="13">
    <source>
        <dbReference type="Proteomes" id="UP000680714"/>
    </source>
</evidence>
<dbReference type="InterPro" id="IPR003445">
    <property type="entry name" value="Cat_transpt"/>
</dbReference>
<feature type="transmembrane region" description="Helical" evidence="11">
    <location>
        <begin position="180"/>
        <end position="202"/>
    </location>
</feature>
<evidence type="ECO:0000256" key="2">
    <source>
        <dbReference type="ARBA" id="ARBA00022448"/>
    </source>
</evidence>
<evidence type="ECO:0000256" key="4">
    <source>
        <dbReference type="ARBA" id="ARBA00022538"/>
    </source>
</evidence>
<feature type="transmembrane region" description="Helical" evidence="11">
    <location>
        <begin position="393"/>
        <end position="414"/>
    </location>
</feature>
<evidence type="ECO:0000256" key="8">
    <source>
        <dbReference type="ARBA" id="ARBA00023065"/>
    </source>
</evidence>
<evidence type="ECO:0000256" key="6">
    <source>
        <dbReference type="ARBA" id="ARBA00022958"/>
    </source>
</evidence>
<evidence type="ECO:0000256" key="7">
    <source>
        <dbReference type="ARBA" id="ARBA00022989"/>
    </source>
</evidence>
<organism evidence="12 13">
    <name type="scientific">Magnetospirillum sulfuroxidans</name>
    <dbReference type="NCBI Taxonomy" id="611300"/>
    <lineage>
        <taxon>Bacteria</taxon>
        <taxon>Pseudomonadati</taxon>
        <taxon>Pseudomonadota</taxon>
        <taxon>Alphaproteobacteria</taxon>
        <taxon>Rhodospirillales</taxon>
        <taxon>Rhodospirillaceae</taxon>
        <taxon>Magnetospirillum</taxon>
    </lineage>
</organism>
<feature type="transmembrane region" description="Helical" evidence="11">
    <location>
        <begin position="333"/>
        <end position="354"/>
    </location>
</feature>
<comment type="subcellular location">
    <subcellularLocation>
        <location evidence="10">Cell inner membrane</location>
        <topology evidence="10">Multi-pass membrane protein</topology>
    </subcellularLocation>
    <subcellularLocation>
        <location evidence="1">Cell membrane</location>
        <topology evidence="1">Multi-pass membrane protein</topology>
    </subcellularLocation>
</comment>
<accession>A0ABS5IBI6</accession>
<evidence type="ECO:0000256" key="11">
    <source>
        <dbReference type="SAM" id="Phobius"/>
    </source>
</evidence>
<comment type="caution">
    <text evidence="12">The sequence shown here is derived from an EMBL/GenBank/DDBJ whole genome shotgun (WGS) entry which is preliminary data.</text>
</comment>
<keyword evidence="4 10" id="KW-0633">Potassium transport</keyword>
<dbReference type="PIRSF" id="PIRSF006247">
    <property type="entry name" value="TrkH"/>
    <property type="match status" value="1"/>
</dbReference>
<evidence type="ECO:0000256" key="9">
    <source>
        <dbReference type="ARBA" id="ARBA00023136"/>
    </source>
</evidence>
<evidence type="ECO:0000256" key="5">
    <source>
        <dbReference type="ARBA" id="ARBA00022692"/>
    </source>
</evidence>
<comment type="similarity">
    <text evidence="10">Belongs to the TrkH potassium transport family.</text>
</comment>
<proteinExistence type="inferred from homology"/>
<sequence>MFDFRPVIFVNGILLIVLAAAMALPAAVDWLYDDLDWRVFMVAGLVTLLAGLGMVLGARPEGRLDLSTRQAFLLTTLAWVFMAAFGALPFTFSALHVSYTDSFFEAMSGLTTTGSTVLTGLDSMAHGILLWRAILHWLGGIGIIVMAVAILPILRIGGMQLFKMESSDKTDKVKPRTSQVASGIVMVYVVLTVLCGGCLWLAGMTPFEAVCHAMATLSTGGFSTSDASVGNWSNPWIQWILTLFMAIGGATFVLFISPWRRGRWAILTDSQTRWYLHFLVFFTLLLTLWQWGVNDWSPGDALRHSAFNVVSVVTTTGFASTDYSLWGGLPQVIFFYLTFIGGCTGSTSGGVKIFRWEVLFAMAGVHLKRLLHPHGVFVIDFNRQRISDSVVDSVLGFVVMYFLTFAVFALILTMTGMDFVSAFTGSATALSNVGPGLGEVIGPAGNFKPVPDLAKWLLSFEMMLGRLELFTVLVLFSRSFWRG</sequence>
<feature type="transmembrane region" description="Helical" evidence="11">
    <location>
        <begin position="236"/>
        <end position="255"/>
    </location>
</feature>
<keyword evidence="2 10" id="KW-0813">Transport</keyword>
<comment type="function">
    <text evidence="10">Low-affinity potassium transport system. Interacts with Trk system potassium uptake protein TrkA.</text>
</comment>
<keyword evidence="9 10" id="KW-0472">Membrane</keyword>
<keyword evidence="6 10" id="KW-0630">Potassium</keyword>
<feature type="transmembrane region" description="Helical" evidence="11">
    <location>
        <begin position="456"/>
        <end position="476"/>
    </location>
</feature>
<keyword evidence="3 10" id="KW-1003">Cell membrane</keyword>
<keyword evidence="8 10" id="KW-0406">Ion transport</keyword>
<evidence type="ECO:0000256" key="1">
    <source>
        <dbReference type="ARBA" id="ARBA00004651"/>
    </source>
</evidence>
<dbReference type="EMBL" id="JAGTUF010000006">
    <property type="protein sequence ID" value="MBR9971760.1"/>
    <property type="molecule type" value="Genomic_DNA"/>
</dbReference>
<name>A0ABS5IBI6_9PROT</name>
<dbReference type="PANTHER" id="PTHR32024:SF3">
    <property type="entry name" value="TRK SYSTEM POTASSIUM UPTAKE PROTEIN"/>
    <property type="match status" value="1"/>
</dbReference>
<protein>
    <recommendedName>
        <fullName evidence="10">Trk system potassium uptake protein</fullName>
    </recommendedName>
</protein>
<keyword evidence="13" id="KW-1185">Reference proteome</keyword>